<dbReference type="AlphaFoldDB" id="A0A9W7EAE6"/>
<evidence type="ECO:0000256" key="2">
    <source>
        <dbReference type="ARBA" id="ARBA00022614"/>
    </source>
</evidence>
<dbReference type="InterPro" id="IPR032675">
    <property type="entry name" value="LRR_dom_sf"/>
</dbReference>
<keyword evidence="3" id="KW-0677">Repeat</keyword>
<keyword evidence="4" id="KW-0539">Nucleus</keyword>
<keyword evidence="2" id="KW-0433">Leucine-rich repeat</keyword>
<dbReference type="SMART" id="SM00365">
    <property type="entry name" value="LRR_SD22"/>
    <property type="match status" value="5"/>
</dbReference>
<feature type="compositionally biased region" description="Basic and acidic residues" evidence="6">
    <location>
        <begin position="350"/>
        <end position="361"/>
    </location>
</feature>
<feature type="compositionally biased region" description="Basic and acidic residues" evidence="6">
    <location>
        <begin position="502"/>
        <end position="532"/>
    </location>
</feature>
<feature type="compositionally biased region" description="Low complexity" evidence="6">
    <location>
        <begin position="588"/>
        <end position="599"/>
    </location>
</feature>
<dbReference type="InterPro" id="IPR050576">
    <property type="entry name" value="Cilia_flagella_integrity"/>
</dbReference>
<name>A0A9W7EAE6_9STRA</name>
<organism evidence="7 8">
    <name type="scientific">Triparma strigata</name>
    <dbReference type="NCBI Taxonomy" id="1606541"/>
    <lineage>
        <taxon>Eukaryota</taxon>
        <taxon>Sar</taxon>
        <taxon>Stramenopiles</taxon>
        <taxon>Ochrophyta</taxon>
        <taxon>Bolidophyceae</taxon>
        <taxon>Parmales</taxon>
        <taxon>Triparmaceae</taxon>
        <taxon>Triparma</taxon>
    </lineage>
</organism>
<evidence type="ECO:0000256" key="1">
    <source>
        <dbReference type="ARBA" id="ARBA00004123"/>
    </source>
</evidence>
<feature type="compositionally biased region" description="Basic and acidic residues" evidence="6">
    <location>
        <begin position="795"/>
        <end position="805"/>
    </location>
</feature>
<dbReference type="EMBL" id="BRXY01000177">
    <property type="protein sequence ID" value="GMH74194.1"/>
    <property type="molecule type" value="Genomic_DNA"/>
</dbReference>
<gene>
    <name evidence="7" type="ORF">TrST_g13997</name>
</gene>
<feature type="compositionally biased region" description="Basic and acidic residues" evidence="6">
    <location>
        <begin position="571"/>
        <end position="584"/>
    </location>
</feature>
<comment type="subcellular location">
    <subcellularLocation>
        <location evidence="1">Nucleus</location>
    </subcellularLocation>
</comment>
<feature type="region of interest" description="Disordered" evidence="6">
    <location>
        <begin position="443"/>
        <end position="706"/>
    </location>
</feature>
<dbReference type="Pfam" id="PF13855">
    <property type="entry name" value="LRR_8"/>
    <property type="match status" value="1"/>
</dbReference>
<dbReference type="InterPro" id="IPR003591">
    <property type="entry name" value="Leu-rich_rpt_typical-subtyp"/>
</dbReference>
<protein>
    <submittedName>
        <fullName evidence="7">Uncharacterized protein</fullName>
    </submittedName>
</protein>
<feature type="compositionally biased region" description="Basic and acidic residues" evidence="6">
    <location>
        <begin position="869"/>
        <end position="879"/>
    </location>
</feature>
<feature type="compositionally biased region" description="Low complexity" evidence="6">
    <location>
        <begin position="362"/>
        <end position="373"/>
    </location>
</feature>
<evidence type="ECO:0000313" key="8">
    <source>
        <dbReference type="Proteomes" id="UP001165085"/>
    </source>
</evidence>
<feature type="region of interest" description="Disordered" evidence="6">
    <location>
        <begin position="739"/>
        <end position="805"/>
    </location>
</feature>
<feature type="compositionally biased region" description="Basic and acidic residues" evidence="6">
    <location>
        <begin position="443"/>
        <end position="453"/>
    </location>
</feature>
<comment type="caution">
    <text evidence="7">The sequence shown here is derived from an EMBL/GenBank/DDBJ whole genome shotgun (WGS) entry which is preliminary data.</text>
</comment>
<proteinExistence type="inferred from homology"/>
<dbReference type="OrthoDB" id="1574204at2759"/>
<dbReference type="PROSITE" id="PS51450">
    <property type="entry name" value="LRR"/>
    <property type="match status" value="4"/>
</dbReference>
<accession>A0A9W7EAE6</accession>
<dbReference type="Proteomes" id="UP001165085">
    <property type="component" value="Unassembled WGS sequence"/>
</dbReference>
<feature type="compositionally biased region" description="Basic and acidic residues" evidence="6">
    <location>
        <begin position="692"/>
        <end position="705"/>
    </location>
</feature>
<evidence type="ECO:0000256" key="3">
    <source>
        <dbReference type="ARBA" id="ARBA00022737"/>
    </source>
</evidence>
<feature type="region of interest" description="Disordered" evidence="6">
    <location>
        <begin position="341"/>
        <end position="424"/>
    </location>
</feature>
<feature type="compositionally biased region" description="Low complexity" evidence="6">
    <location>
        <begin position="654"/>
        <end position="669"/>
    </location>
</feature>
<feature type="compositionally biased region" description="Basic and acidic residues" evidence="6">
    <location>
        <begin position="762"/>
        <end position="776"/>
    </location>
</feature>
<feature type="compositionally biased region" description="Acidic residues" evidence="6">
    <location>
        <begin position="470"/>
        <end position="484"/>
    </location>
</feature>
<sequence length="904" mass="98406">MVGSFAGASASPSKAALPSTRMTEAFIRGVMETDPNSTPYSLDVHNKGIEHLDNLDVVKKLRSLDVSFNRLLDLEGLSPLADLRELKAYSNKICDVFGLGERSQYLETLMLQDNCITQIPKTFRKLIHLKNLFLANNELESVDNLAPSINNLDMSRNCLTNETVRGLNMLVEISTLIISGNELGGSVPKCIAAMNKLEELQISDNHVETLQYNLPGSLISLMANRNHISAQLVMSPLPNLTELHIAGNRITSLPVNLHITLPKLDLLDISDNRIDDLRNITNAVSKMKELREMNASKNPCTPLDVNGNVYGEQAMEWWYAIVSMAPQIECLDDMLANSEDVVKSKKSKRRELEIDHRRSDSKGSGISTGTGSKARPKSARRKKVGGTAPRTEAASPQASGTAKASPRSMPLVRPPQAYHGREGVFGKLETIDDIESKFGEIKSRLNRCKELTRPDGVPPTPIRKKKEQDQDGLGEDMGKEDDESPQTAQKKESSKGQPQMWAERERKSGQSRFEAAEEAVKKKREEAEEKKKQQQQQQQLSPSKPANLGRKKKPARSSLARALSYDLQQQQDKEAEEAIFKDDASEVSAAPSSTSAKSGAAGGARRKKPKASSMIQNLLKKADQRIKQAQAYSGSTKSHLMPSASGKPLDKAGSSSSSNNNNTNNNNNDNENDHDYDSGGAGKGPGGAAKVKTSENDALEFHPEFEQYEGATLDDYDIGFGFGGGSKSREKAPAKVFNLDDFDESSSEDEAFKIGIAPSSRGSREREQTPESKGEDSDGEAGPVDINPFTGKPITFKEEDKNEGLREDADELLNGVSRVDKALLGLGPTEAAAVPKLKLGFGASEGGGAAGGVGTEKYTAANVPLISPRFEETGGERKAAGRRGPPTIQERKGMKPRLMRRPID</sequence>
<dbReference type="PANTHER" id="PTHR45973:SF23">
    <property type="entry name" value="PROTEIN PHOSPHATASE 1 REGULATORY SUBUNIT 7"/>
    <property type="match status" value="1"/>
</dbReference>
<feature type="compositionally biased region" description="Acidic residues" evidence="6">
    <location>
        <begin position="740"/>
        <end position="749"/>
    </location>
</feature>
<evidence type="ECO:0000256" key="5">
    <source>
        <dbReference type="ARBA" id="ARBA00023460"/>
    </source>
</evidence>
<dbReference type="PANTHER" id="PTHR45973">
    <property type="entry name" value="PROTEIN PHOSPHATASE 1 REGULATORY SUBUNIT SDS22-RELATED"/>
    <property type="match status" value="1"/>
</dbReference>
<evidence type="ECO:0000313" key="7">
    <source>
        <dbReference type="EMBL" id="GMH74194.1"/>
    </source>
</evidence>
<feature type="region of interest" description="Disordered" evidence="6">
    <location>
        <begin position="869"/>
        <end position="904"/>
    </location>
</feature>
<dbReference type="Gene3D" id="3.80.10.10">
    <property type="entry name" value="Ribonuclease Inhibitor"/>
    <property type="match status" value="2"/>
</dbReference>
<dbReference type="SMART" id="SM00369">
    <property type="entry name" value="LRR_TYP"/>
    <property type="match status" value="6"/>
</dbReference>
<dbReference type="Pfam" id="PF13516">
    <property type="entry name" value="LRR_6"/>
    <property type="match status" value="1"/>
</dbReference>
<comment type="similarity">
    <text evidence="5">Belongs to the SDS22 family.</text>
</comment>
<dbReference type="GO" id="GO:0005634">
    <property type="term" value="C:nucleus"/>
    <property type="evidence" value="ECO:0007669"/>
    <property type="project" value="UniProtKB-SubCell"/>
</dbReference>
<dbReference type="InterPro" id="IPR001611">
    <property type="entry name" value="Leu-rich_rpt"/>
</dbReference>
<evidence type="ECO:0000256" key="4">
    <source>
        <dbReference type="ARBA" id="ARBA00023242"/>
    </source>
</evidence>
<keyword evidence="8" id="KW-1185">Reference proteome</keyword>
<feature type="compositionally biased region" description="Basic residues" evidence="6">
    <location>
        <begin position="894"/>
        <end position="904"/>
    </location>
</feature>
<dbReference type="SUPFAM" id="SSF52058">
    <property type="entry name" value="L domain-like"/>
    <property type="match status" value="1"/>
</dbReference>
<feature type="compositionally biased region" description="Basic residues" evidence="6">
    <location>
        <begin position="374"/>
        <end position="384"/>
    </location>
</feature>
<evidence type="ECO:0000256" key="6">
    <source>
        <dbReference type="SAM" id="MobiDB-lite"/>
    </source>
</evidence>
<reference evidence="8" key="1">
    <citation type="journal article" date="2023" name="Commun. Biol.">
        <title>Genome analysis of Parmales, the sister group of diatoms, reveals the evolutionary specialization of diatoms from phago-mixotrophs to photoautotrophs.</title>
        <authorList>
            <person name="Ban H."/>
            <person name="Sato S."/>
            <person name="Yoshikawa S."/>
            <person name="Yamada K."/>
            <person name="Nakamura Y."/>
            <person name="Ichinomiya M."/>
            <person name="Sato N."/>
            <person name="Blanc-Mathieu R."/>
            <person name="Endo H."/>
            <person name="Kuwata A."/>
            <person name="Ogata H."/>
        </authorList>
    </citation>
    <scope>NUCLEOTIDE SEQUENCE [LARGE SCALE GENOMIC DNA]</scope>
    <source>
        <strain evidence="8">NIES 3701</strain>
    </source>
</reference>